<dbReference type="GO" id="GO:0022857">
    <property type="term" value="F:transmembrane transporter activity"/>
    <property type="evidence" value="ECO:0007669"/>
    <property type="project" value="InterPro"/>
</dbReference>
<evidence type="ECO:0000256" key="2">
    <source>
        <dbReference type="ARBA" id="ARBA00022475"/>
    </source>
</evidence>
<dbReference type="InterPro" id="IPR036259">
    <property type="entry name" value="MFS_trans_sf"/>
</dbReference>
<reference evidence="8 9" key="1">
    <citation type="submission" date="2018-09" db="EMBL/GenBank/DDBJ databases">
        <title>Phylogeny of the Shewanellaceae, and recommendation for two new genera, Pseudoshewanella and Parashewanella.</title>
        <authorList>
            <person name="Wang G."/>
        </authorList>
    </citation>
    <scope>NUCLEOTIDE SEQUENCE [LARGE SCALE GENOMIC DNA]</scope>
    <source>
        <strain evidence="8 9">KCTC 22492</strain>
    </source>
</reference>
<dbReference type="PROSITE" id="PS51257">
    <property type="entry name" value="PROKAR_LIPOPROTEIN"/>
    <property type="match status" value="1"/>
</dbReference>
<feature type="domain" description="Major facilitator superfamily (MFS) profile" evidence="7">
    <location>
        <begin position="12"/>
        <end position="404"/>
    </location>
</feature>
<evidence type="ECO:0000256" key="5">
    <source>
        <dbReference type="ARBA" id="ARBA00023136"/>
    </source>
</evidence>
<name>A0A3A6TVP7_9GAMM</name>
<keyword evidence="3 6" id="KW-0812">Transmembrane</keyword>
<dbReference type="InterPro" id="IPR020846">
    <property type="entry name" value="MFS_dom"/>
</dbReference>
<dbReference type="InterPro" id="IPR011701">
    <property type="entry name" value="MFS"/>
</dbReference>
<keyword evidence="2" id="KW-1003">Cell membrane</keyword>
<keyword evidence="9" id="KW-1185">Reference proteome</keyword>
<dbReference type="SUPFAM" id="SSF103473">
    <property type="entry name" value="MFS general substrate transporter"/>
    <property type="match status" value="1"/>
</dbReference>
<proteinExistence type="predicted"/>
<evidence type="ECO:0000313" key="8">
    <source>
        <dbReference type="EMBL" id="RJY12277.1"/>
    </source>
</evidence>
<evidence type="ECO:0000256" key="6">
    <source>
        <dbReference type="SAM" id="Phobius"/>
    </source>
</evidence>
<feature type="transmembrane region" description="Helical" evidence="6">
    <location>
        <begin position="166"/>
        <end position="186"/>
    </location>
</feature>
<dbReference type="GO" id="GO:0005886">
    <property type="term" value="C:plasma membrane"/>
    <property type="evidence" value="ECO:0007669"/>
    <property type="project" value="UniProtKB-SubCell"/>
</dbReference>
<dbReference type="RefSeq" id="WP_121853973.1">
    <property type="nucleotide sequence ID" value="NZ_JAKILH010000066.1"/>
</dbReference>
<accession>A0A3A6TVP7</accession>
<comment type="caution">
    <text evidence="8">The sequence shown here is derived from an EMBL/GenBank/DDBJ whole genome shotgun (WGS) entry which is preliminary data.</text>
</comment>
<evidence type="ECO:0000256" key="3">
    <source>
        <dbReference type="ARBA" id="ARBA00022692"/>
    </source>
</evidence>
<dbReference type="Pfam" id="PF07690">
    <property type="entry name" value="MFS_1"/>
    <property type="match status" value="1"/>
</dbReference>
<dbReference type="InterPro" id="IPR050189">
    <property type="entry name" value="MFS_Efflux_Transporters"/>
</dbReference>
<dbReference type="AlphaFoldDB" id="A0A3A6TVP7"/>
<feature type="transmembrane region" description="Helical" evidence="6">
    <location>
        <begin position="310"/>
        <end position="330"/>
    </location>
</feature>
<dbReference type="Proteomes" id="UP000273022">
    <property type="component" value="Unassembled WGS sequence"/>
</dbReference>
<evidence type="ECO:0000256" key="1">
    <source>
        <dbReference type="ARBA" id="ARBA00004651"/>
    </source>
</evidence>
<feature type="transmembrane region" description="Helical" evidence="6">
    <location>
        <begin position="342"/>
        <end position="368"/>
    </location>
</feature>
<sequence>MQVTFKKAFFIVFLPFAIAFILSCLFRTMNAVLVPTLLHLTQATPSELGLLNATYFLAYALFQIPLGTLLDNYGARKIQSVLFIIGGLGLLLSGVTNHIGVIAIGHALLGIGMSGGLMAAFKMIVQWFPSEKIPILNGIMMTFGGIGILLSATPTEYLVSHYGWKVLNISFGIFAICVAALIYLVVPETKVATEKSSLSKQLKALSEIFKSKYFWSIALITTSVLPSFMAIHGLWIENWLQTVSNAPQSKIDVYLVIMAIAMTISLLSTGYIARVANHFKIPLENILAFLVVIYIAIELVLITAQSNYDWIWWVLLSLISQIFNLSYAVLTQHFQKTHSGRANTALNVVVFSSVFVIQYLIGLIVTASNHYFDLATSYKVSFMLPVLIQAFCLGVFFRLKKELTV</sequence>
<dbReference type="PROSITE" id="PS50850">
    <property type="entry name" value="MFS"/>
    <property type="match status" value="1"/>
</dbReference>
<dbReference type="PANTHER" id="PTHR43124:SF3">
    <property type="entry name" value="CHLORAMPHENICOL EFFLUX PUMP RV0191"/>
    <property type="match status" value="1"/>
</dbReference>
<evidence type="ECO:0000313" key="9">
    <source>
        <dbReference type="Proteomes" id="UP000273022"/>
    </source>
</evidence>
<evidence type="ECO:0000256" key="4">
    <source>
        <dbReference type="ARBA" id="ARBA00022989"/>
    </source>
</evidence>
<dbReference type="OrthoDB" id="5291895at2"/>
<feature type="transmembrane region" description="Helical" evidence="6">
    <location>
        <begin position="78"/>
        <end position="95"/>
    </location>
</feature>
<keyword evidence="4 6" id="KW-1133">Transmembrane helix</keyword>
<feature type="transmembrane region" description="Helical" evidence="6">
    <location>
        <begin position="7"/>
        <end position="28"/>
    </location>
</feature>
<feature type="transmembrane region" description="Helical" evidence="6">
    <location>
        <begin position="213"/>
        <end position="233"/>
    </location>
</feature>
<protein>
    <submittedName>
        <fullName evidence="8">MFS transporter</fullName>
    </submittedName>
</protein>
<dbReference type="Gene3D" id="1.20.1250.20">
    <property type="entry name" value="MFS general substrate transporter like domains"/>
    <property type="match status" value="1"/>
</dbReference>
<keyword evidence="5 6" id="KW-0472">Membrane</keyword>
<feature type="transmembrane region" description="Helical" evidence="6">
    <location>
        <begin position="253"/>
        <end position="273"/>
    </location>
</feature>
<feature type="transmembrane region" description="Helical" evidence="6">
    <location>
        <begin position="101"/>
        <end position="121"/>
    </location>
</feature>
<feature type="transmembrane region" description="Helical" evidence="6">
    <location>
        <begin position="133"/>
        <end position="154"/>
    </location>
</feature>
<comment type="subcellular location">
    <subcellularLocation>
        <location evidence="1">Cell membrane</location>
        <topology evidence="1">Multi-pass membrane protein</topology>
    </subcellularLocation>
</comment>
<dbReference type="EMBL" id="QYYH01000076">
    <property type="protein sequence ID" value="RJY12277.1"/>
    <property type="molecule type" value="Genomic_DNA"/>
</dbReference>
<feature type="transmembrane region" description="Helical" evidence="6">
    <location>
        <begin position="380"/>
        <end position="399"/>
    </location>
</feature>
<gene>
    <name evidence="8" type="ORF">D5R81_12515</name>
</gene>
<organism evidence="8 9">
    <name type="scientific">Parashewanella spongiae</name>
    <dbReference type="NCBI Taxonomy" id="342950"/>
    <lineage>
        <taxon>Bacteria</taxon>
        <taxon>Pseudomonadati</taxon>
        <taxon>Pseudomonadota</taxon>
        <taxon>Gammaproteobacteria</taxon>
        <taxon>Alteromonadales</taxon>
        <taxon>Shewanellaceae</taxon>
        <taxon>Parashewanella</taxon>
    </lineage>
</organism>
<feature type="transmembrane region" description="Helical" evidence="6">
    <location>
        <begin position="48"/>
        <end position="66"/>
    </location>
</feature>
<evidence type="ECO:0000259" key="7">
    <source>
        <dbReference type="PROSITE" id="PS50850"/>
    </source>
</evidence>
<feature type="transmembrane region" description="Helical" evidence="6">
    <location>
        <begin position="285"/>
        <end position="304"/>
    </location>
</feature>
<dbReference type="PANTHER" id="PTHR43124">
    <property type="entry name" value="PURINE EFFLUX PUMP PBUE"/>
    <property type="match status" value="1"/>
</dbReference>